<dbReference type="InterPro" id="IPR003594">
    <property type="entry name" value="HATPase_dom"/>
</dbReference>
<dbReference type="EMBL" id="JACIIJ010000001">
    <property type="protein sequence ID" value="MBB6219351.1"/>
    <property type="molecule type" value="Genomic_DNA"/>
</dbReference>
<keyword evidence="5 8" id="KW-0418">Kinase</keyword>
<dbReference type="PANTHER" id="PTHR43711:SF1">
    <property type="entry name" value="HISTIDINE KINASE 1"/>
    <property type="match status" value="1"/>
</dbReference>
<feature type="domain" description="Histidine kinase" evidence="7">
    <location>
        <begin position="361"/>
        <end position="570"/>
    </location>
</feature>
<dbReference type="EC" id="2.7.13.3" evidence="2"/>
<keyword evidence="4" id="KW-0808">Transferase</keyword>
<keyword evidence="3" id="KW-0597">Phosphoprotein</keyword>
<dbReference type="SUPFAM" id="SSF47384">
    <property type="entry name" value="Homodimeric domain of signal transducing histidine kinase"/>
    <property type="match status" value="1"/>
</dbReference>
<sequence length="570" mass="62338">MALIDYSAEPRTPLASLTKAISGIARARSIDEVIATIRASARALIGCEGITVIRREGDLCHYIEEDAIGPLWKGQKFPATACLSGWSMINRQTVIVPDIDKDDRIPHELYGGTFVRAVAMAPIRRDDPVGAIGAYWSKPYEPTQWEVETLEALAEAAATAVEHIGFAAPQELAKRAASVDRKACDYQSDIDAVSGIAAVPIMLDVALRMTGMGFAAIARVTETRWITCSSLDHVGFGLKPGDELPIESTLCNEIRDHRQVIVFDDAQTYDQYRDHHTPRIYGLRSYISMPIIRADGSFWGTLCAIDPKPAKVDNPQVVGTFKLFAELIAHHLDAADRLRETEVSLQRERELSELREQFIAVLGHDLRNPLAALDAGTSRLLKEGWTARSPLVLNLMKASISRMTGLVDNIMDLARARLGGGISLDLNETDLVETLQVVADEIRSAHPHRDIRLHLELPQPALIDRLRIAQLFSNLVSNAVSHGAEDQPVEITGRQSEDGIEISVRNGGTPIPADDFQKLFLPFKRGDASRGGQGLGLGLYIALEIAKAHGGTIDVSSNNAGTCFTLRMPL</sequence>
<dbReference type="CDD" id="cd00075">
    <property type="entry name" value="HATPase"/>
    <property type="match status" value="1"/>
</dbReference>
<organism evidence="8 9">
    <name type="scientific">Rhizobium leguminosarum</name>
    <dbReference type="NCBI Taxonomy" id="384"/>
    <lineage>
        <taxon>Bacteria</taxon>
        <taxon>Pseudomonadati</taxon>
        <taxon>Pseudomonadota</taxon>
        <taxon>Alphaproteobacteria</taxon>
        <taxon>Hyphomicrobiales</taxon>
        <taxon>Rhizobiaceae</taxon>
        <taxon>Rhizobium/Agrobacterium group</taxon>
        <taxon>Rhizobium</taxon>
    </lineage>
</organism>
<dbReference type="PROSITE" id="PS50109">
    <property type="entry name" value="HIS_KIN"/>
    <property type="match status" value="1"/>
</dbReference>
<dbReference type="Pfam" id="PF02518">
    <property type="entry name" value="HATPase_c"/>
    <property type="match status" value="1"/>
</dbReference>
<dbReference type="GO" id="GO:0000155">
    <property type="term" value="F:phosphorelay sensor kinase activity"/>
    <property type="evidence" value="ECO:0007669"/>
    <property type="project" value="InterPro"/>
</dbReference>
<reference evidence="8 9" key="1">
    <citation type="submission" date="2020-08" db="EMBL/GenBank/DDBJ databases">
        <title>Genomic Encyclopedia of Type Strains, Phase IV (KMG-V): Genome sequencing to study the core and pangenomes of soil and plant-associated prokaryotes.</title>
        <authorList>
            <person name="Whitman W."/>
        </authorList>
    </citation>
    <scope>NUCLEOTIDE SEQUENCE [LARGE SCALE GENOMIC DNA]</scope>
    <source>
        <strain evidence="8 9">SEMIA 4011</strain>
    </source>
</reference>
<evidence type="ECO:0000313" key="9">
    <source>
        <dbReference type="Proteomes" id="UP000517187"/>
    </source>
</evidence>
<dbReference type="SUPFAM" id="SSF55781">
    <property type="entry name" value="GAF domain-like"/>
    <property type="match status" value="2"/>
</dbReference>
<comment type="caution">
    <text evidence="8">The sequence shown here is derived from an EMBL/GenBank/DDBJ whole genome shotgun (WGS) entry which is preliminary data.</text>
</comment>
<evidence type="ECO:0000256" key="4">
    <source>
        <dbReference type="ARBA" id="ARBA00022679"/>
    </source>
</evidence>
<accession>A0A7W9ZMD0</accession>
<dbReference type="AlphaFoldDB" id="A0A7W9ZMD0"/>
<dbReference type="InterPro" id="IPR050736">
    <property type="entry name" value="Sensor_HK_Regulatory"/>
</dbReference>
<dbReference type="Gene3D" id="3.30.565.10">
    <property type="entry name" value="Histidine kinase-like ATPase, C-terminal domain"/>
    <property type="match status" value="1"/>
</dbReference>
<dbReference type="SMART" id="SM00388">
    <property type="entry name" value="HisKA"/>
    <property type="match status" value="1"/>
</dbReference>
<dbReference type="PANTHER" id="PTHR43711">
    <property type="entry name" value="TWO-COMPONENT HISTIDINE KINASE"/>
    <property type="match status" value="1"/>
</dbReference>
<dbReference type="InterPro" id="IPR005467">
    <property type="entry name" value="His_kinase_dom"/>
</dbReference>
<evidence type="ECO:0000256" key="6">
    <source>
        <dbReference type="ARBA" id="ARBA00023012"/>
    </source>
</evidence>
<dbReference type="InterPro" id="IPR004358">
    <property type="entry name" value="Sig_transdc_His_kin-like_C"/>
</dbReference>
<dbReference type="CDD" id="cd00082">
    <property type="entry name" value="HisKA"/>
    <property type="match status" value="1"/>
</dbReference>
<comment type="catalytic activity">
    <reaction evidence="1">
        <text>ATP + protein L-histidine = ADP + protein N-phospho-L-histidine.</text>
        <dbReference type="EC" id="2.7.13.3"/>
    </reaction>
</comment>
<dbReference type="SMART" id="SM00387">
    <property type="entry name" value="HATPase_c"/>
    <property type="match status" value="1"/>
</dbReference>
<evidence type="ECO:0000259" key="7">
    <source>
        <dbReference type="PROSITE" id="PS50109"/>
    </source>
</evidence>
<dbReference type="Pfam" id="PF13185">
    <property type="entry name" value="GAF_2"/>
    <property type="match status" value="1"/>
</dbReference>
<dbReference type="RefSeq" id="WP_183692180.1">
    <property type="nucleotide sequence ID" value="NZ_JACIIJ010000001.1"/>
</dbReference>
<evidence type="ECO:0000256" key="1">
    <source>
        <dbReference type="ARBA" id="ARBA00000085"/>
    </source>
</evidence>
<dbReference type="InterPro" id="IPR003018">
    <property type="entry name" value="GAF"/>
</dbReference>
<dbReference type="Gene3D" id="1.10.287.130">
    <property type="match status" value="1"/>
</dbReference>
<dbReference type="InterPro" id="IPR036097">
    <property type="entry name" value="HisK_dim/P_sf"/>
</dbReference>
<evidence type="ECO:0000256" key="5">
    <source>
        <dbReference type="ARBA" id="ARBA00022777"/>
    </source>
</evidence>
<dbReference type="Pfam" id="PF00512">
    <property type="entry name" value="HisKA"/>
    <property type="match status" value="1"/>
</dbReference>
<evidence type="ECO:0000313" key="8">
    <source>
        <dbReference type="EMBL" id="MBB6219351.1"/>
    </source>
</evidence>
<evidence type="ECO:0000256" key="2">
    <source>
        <dbReference type="ARBA" id="ARBA00012438"/>
    </source>
</evidence>
<dbReference type="InterPro" id="IPR003661">
    <property type="entry name" value="HisK_dim/P_dom"/>
</dbReference>
<keyword evidence="6" id="KW-0902">Two-component regulatory system</keyword>
<name>A0A7W9ZMD0_RHILE</name>
<dbReference type="SMART" id="SM00065">
    <property type="entry name" value="GAF"/>
    <property type="match status" value="2"/>
</dbReference>
<gene>
    <name evidence="8" type="ORF">GGE66_000295</name>
</gene>
<dbReference type="InterPro" id="IPR029016">
    <property type="entry name" value="GAF-like_dom_sf"/>
</dbReference>
<dbReference type="Gene3D" id="3.30.450.40">
    <property type="match status" value="2"/>
</dbReference>
<dbReference type="SUPFAM" id="SSF55874">
    <property type="entry name" value="ATPase domain of HSP90 chaperone/DNA topoisomerase II/histidine kinase"/>
    <property type="match status" value="1"/>
</dbReference>
<proteinExistence type="predicted"/>
<evidence type="ECO:0000256" key="3">
    <source>
        <dbReference type="ARBA" id="ARBA00022553"/>
    </source>
</evidence>
<dbReference type="InterPro" id="IPR036890">
    <property type="entry name" value="HATPase_C_sf"/>
</dbReference>
<dbReference type="Proteomes" id="UP000517187">
    <property type="component" value="Unassembled WGS sequence"/>
</dbReference>
<dbReference type="Pfam" id="PF01590">
    <property type="entry name" value="GAF"/>
    <property type="match status" value="1"/>
</dbReference>
<protein>
    <recommendedName>
        <fullName evidence="2">histidine kinase</fullName>
        <ecNumber evidence="2">2.7.13.3</ecNumber>
    </recommendedName>
</protein>
<dbReference type="PRINTS" id="PR00344">
    <property type="entry name" value="BCTRLSENSOR"/>
</dbReference>